<comment type="caution">
    <text evidence="3">The sequence shown here is derived from an EMBL/GenBank/DDBJ whole genome shotgun (WGS) entry which is preliminary data.</text>
</comment>
<keyword evidence="4" id="KW-1185">Reference proteome</keyword>
<accession>A0ABD5YHR8</accession>
<keyword evidence="2" id="KW-0812">Transmembrane</keyword>
<evidence type="ECO:0000256" key="2">
    <source>
        <dbReference type="SAM" id="Phobius"/>
    </source>
</evidence>
<dbReference type="RefSeq" id="WP_267664826.1">
    <property type="nucleotide sequence ID" value="NZ_JAODIX010000046.1"/>
</dbReference>
<reference evidence="3 4" key="1">
    <citation type="journal article" date="2019" name="Int. J. Syst. Evol. Microbiol.">
        <title>The Global Catalogue of Microorganisms (GCM) 10K type strain sequencing project: providing services to taxonomists for standard genome sequencing and annotation.</title>
        <authorList>
            <consortium name="The Broad Institute Genomics Platform"/>
            <consortium name="The Broad Institute Genome Sequencing Center for Infectious Disease"/>
            <person name="Wu L."/>
            <person name="Ma J."/>
        </authorList>
    </citation>
    <scope>NUCLEOTIDE SEQUENCE [LARGE SCALE GENOMIC DNA]</scope>
    <source>
        <strain evidence="3 4">Q85</strain>
    </source>
</reference>
<name>A0ABD5YHR8_9EURY</name>
<organism evidence="3 4">
    <name type="scientific">Halorubrum yunnanense</name>
    <dbReference type="NCBI Taxonomy" id="1526162"/>
    <lineage>
        <taxon>Archaea</taxon>
        <taxon>Methanobacteriati</taxon>
        <taxon>Methanobacteriota</taxon>
        <taxon>Stenosarchaea group</taxon>
        <taxon>Halobacteria</taxon>
        <taxon>Halobacteriales</taxon>
        <taxon>Haloferacaceae</taxon>
        <taxon>Halorubrum</taxon>
    </lineage>
</organism>
<feature type="region of interest" description="Disordered" evidence="1">
    <location>
        <begin position="34"/>
        <end position="71"/>
    </location>
</feature>
<proteinExistence type="predicted"/>
<feature type="compositionally biased region" description="Acidic residues" evidence="1">
    <location>
        <begin position="44"/>
        <end position="61"/>
    </location>
</feature>
<dbReference type="EMBL" id="JBHSZZ010000046">
    <property type="protein sequence ID" value="MFC7187489.1"/>
    <property type="molecule type" value="Genomic_DNA"/>
</dbReference>
<keyword evidence="2" id="KW-0472">Membrane</keyword>
<protein>
    <recommendedName>
        <fullName evidence="5">Cytochrome oxidase maturation protein, cbb3-type</fullName>
    </recommendedName>
</protein>
<evidence type="ECO:0000256" key="1">
    <source>
        <dbReference type="SAM" id="MobiDB-lite"/>
    </source>
</evidence>
<evidence type="ECO:0008006" key="5">
    <source>
        <dbReference type="Google" id="ProtNLM"/>
    </source>
</evidence>
<sequence>MFQYVSAVGIVAIVMTSLMVVAMLYLVWDALDGDAHAPTPDQSEQPELDDGEEATDSDEPQAELTADGNSA</sequence>
<dbReference type="AlphaFoldDB" id="A0ABD5YHR8"/>
<evidence type="ECO:0000313" key="4">
    <source>
        <dbReference type="Proteomes" id="UP001596390"/>
    </source>
</evidence>
<evidence type="ECO:0000313" key="3">
    <source>
        <dbReference type="EMBL" id="MFC7187489.1"/>
    </source>
</evidence>
<gene>
    <name evidence="3" type="ORF">ACFQMK_11425</name>
</gene>
<feature type="transmembrane region" description="Helical" evidence="2">
    <location>
        <begin position="7"/>
        <end position="28"/>
    </location>
</feature>
<keyword evidence="2" id="KW-1133">Transmembrane helix</keyword>
<dbReference type="Proteomes" id="UP001596390">
    <property type="component" value="Unassembled WGS sequence"/>
</dbReference>